<accession>A0AA95JF84</accession>
<protein>
    <submittedName>
        <fullName evidence="1">Uncharacterized protein</fullName>
    </submittedName>
</protein>
<keyword evidence="2" id="KW-1185">Reference proteome</keyword>
<evidence type="ECO:0000313" key="2">
    <source>
        <dbReference type="Proteomes" id="UP001178662"/>
    </source>
</evidence>
<dbReference type="Proteomes" id="UP001178662">
    <property type="component" value="Chromosome"/>
</dbReference>
<dbReference type="EMBL" id="CP119317">
    <property type="protein sequence ID" value="WEK53470.1"/>
    <property type="molecule type" value="Genomic_DNA"/>
</dbReference>
<dbReference type="AlphaFoldDB" id="A0AA95JF84"/>
<gene>
    <name evidence="1" type="ORF">P0Y55_12870</name>
</gene>
<sequence>MLVIDNIVEFIIDLFIWDKLAAKNKKKRLDRIINSLLKKHSWFAGWCSDPLIIETIVNDETISDLLISKEYRKELEENEKIKKVFKELVEGKIRDKNFGVKAPKK</sequence>
<reference evidence="1" key="1">
    <citation type="submission" date="2023-03" db="EMBL/GenBank/DDBJ databases">
        <title>Andean soil-derived lignocellulolytic bacterial consortium as a source of novel taxa and putative plastic-active enzymes.</title>
        <authorList>
            <person name="Diaz-Garcia L."/>
            <person name="Chuvochina M."/>
            <person name="Feuerriegel G."/>
            <person name="Bunk B."/>
            <person name="Sproer C."/>
            <person name="Streit W.R."/>
            <person name="Rodriguez L.M."/>
            <person name="Overmann J."/>
            <person name="Jimenez D.J."/>
        </authorList>
    </citation>
    <scope>NUCLEOTIDE SEQUENCE</scope>
    <source>
        <strain evidence="1">MAG 2441</strain>
    </source>
</reference>
<organism evidence="1 2">
    <name type="scientific">Candidatus Cohnella colombiensis</name>
    <dbReference type="NCBI Taxonomy" id="3121368"/>
    <lineage>
        <taxon>Bacteria</taxon>
        <taxon>Bacillati</taxon>
        <taxon>Bacillota</taxon>
        <taxon>Bacilli</taxon>
        <taxon>Bacillales</taxon>
        <taxon>Paenibacillaceae</taxon>
        <taxon>Cohnella</taxon>
    </lineage>
</organism>
<evidence type="ECO:0000313" key="1">
    <source>
        <dbReference type="EMBL" id="WEK53470.1"/>
    </source>
</evidence>
<proteinExistence type="predicted"/>
<name>A0AA95JF84_9BACL</name>